<dbReference type="InterPro" id="IPR013131">
    <property type="entry name" value="Mannitol_DH_N"/>
</dbReference>
<gene>
    <name evidence="5" type="ORF">DFR68_103818</name>
</gene>
<name>A0A370H9U0_9NOCA</name>
<evidence type="ECO:0000259" key="4">
    <source>
        <dbReference type="Pfam" id="PF08125"/>
    </source>
</evidence>
<dbReference type="SUPFAM" id="SSF48179">
    <property type="entry name" value="6-phosphogluconate dehydrogenase C-terminal domain-like"/>
    <property type="match status" value="1"/>
</dbReference>
<dbReference type="AlphaFoldDB" id="A0A370H9U0"/>
<keyword evidence="6" id="KW-1185">Reference proteome</keyword>
<feature type="domain" description="Mannitol dehydrogenase N-terminal" evidence="3">
    <location>
        <begin position="50"/>
        <end position="297"/>
    </location>
</feature>
<evidence type="ECO:0000313" key="5">
    <source>
        <dbReference type="EMBL" id="RDI53428.1"/>
    </source>
</evidence>
<dbReference type="PANTHER" id="PTHR43362">
    <property type="entry name" value="MANNITOL DEHYDROGENASE DSF1-RELATED"/>
    <property type="match status" value="1"/>
</dbReference>
<evidence type="ECO:0000313" key="6">
    <source>
        <dbReference type="Proteomes" id="UP000255355"/>
    </source>
</evidence>
<reference evidence="5 6" key="1">
    <citation type="submission" date="2018-07" db="EMBL/GenBank/DDBJ databases">
        <title>Genomic Encyclopedia of Type Strains, Phase IV (KMG-IV): sequencing the most valuable type-strain genomes for metagenomic binning, comparative biology and taxonomic classification.</title>
        <authorList>
            <person name="Goeker M."/>
        </authorList>
    </citation>
    <scope>NUCLEOTIDE SEQUENCE [LARGE SCALE GENOMIC DNA]</scope>
    <source>
        <strain evidence="5 6">DSM 44952</strain>
    </source>
</reference>
<evidence type="ECO:0000256" key="2">
    <source>
        <dbReference type="ARBA" id="ARBA00048615"/>
    </source>
</evidence>
<dbReference type="SUPFAM" id="SSF51735">
    <property type="entry name" value="NAD(P)-binding Rossmann-fold domains"/>
    <property type="match status" value="1"/>
</dbReference>
<dbReference type="OrthoDB" id="271711at2"/>
<dbReference type="PRINTS" id="PR00084">
    <property type="entry name" value="MTLDHDRGNASE"/>
</dbReference>
<feature type="domain" description="Mannitol dehydrogenase C-terminal" evidence="4">
    <location>
        <begin position="306"/>
        <end position="494"/>
    </location>
</feature>
<dbReference type="InterPro" id="IPR013118">
    <property type="entry name" value="Mannitol_DH_C"/>
</dbReference>
<dbReference type="PANTHER" id="PTHR43362:SF1">
    <property type="entry name" value="MANNITOL DEHYDROGENASE 2-RELATED"/>
    <property type="match status" value="1"/>
</dbReference>
<evidence type="ECO:0000259" key="3">
    <source>
        <dbReference type="Pfam" id="PF01232"/>
    </source>
</evidence>
<keyword evidence="1" id="KW-0560">Oxidoreductase</keyword>
<dbReference type="Pfam" id="PF01232">
    <property type="entry name" value="Mannitol_dh"/>
    <property type="match status" value="1"/>
</dbReference>
<dbReference type="STRING" id="1210089.GCA_001613165_00012"/>
<dbReference type="Gene3D" id="3.40.50.720">
    <property type="entry name" value="NAD(P)-binding Rossmann-like Domain"/>
    <property type="match status" value="1"/>
</dbReference>
<dbReference type="InterPro" id="IPR008927">
    <property type="entry name" value="6-PGluconate_DH-like_C_sf"/>
</dbReference>
<sequence>MRVPLNTALAEPNIDYSAPDIVPRLSAENLPQLPPGVVRPKFALGSLATGIVHLGCGSFHRAHQALATQHAIAATGDPRWGIASVAMSRPDVVTALRAQDNLYTTLLNDGGRVRAEVVGTITEAVHAPSDPIGVARRIADPRVRVVTLTVTTDGYCVSPVTGRLDTGCDRVVRDLRRRARPQTPIGMVVAGLAEVRRRGGIPPVLISCDNLSANGHQLRSAVIDFAALTDDRLADWIARNVRFPCSVVDRIVQPGTAADAAVARNWLGGIDDRTPVSAEPFLTWTIEDFDGERPHWEAAGAQFVGDVTDHELAKLRLLNGTHMLLAYLGALAGYPTIAQAAADPALAALARQFMLCEQAPTLALSGAELRSTVDELVRRFRNPAIRHDMTRVGRNGSDKLLPRVVAAMSDNVAARRPTPAAVLLIAAWIRWFDVARTDDAVMRLIDTRADALAGPAAEADPHRRAELFLARTDIFGAVPDLERVQREVGDALAELGRDSVPEVVRRRLLPEFEGRTR</sequence>
<protein>
    <submittedName>
        <fullName evidence="5">Fructuronate reductase</fullName>
    </submittedName>
</protein>
<proteinExistence type="predicted"/>
<dbReference type="InterPro" id="IPR050988">
    <property type="entry name" value="Mannitol_DH/Oxidoreductase"/>
</dbReference>
<organism evidence="5 6">
    <name type="scientific">Nocardia mexicana</name>
    <dbReference type="NCBI Taxonomy" id="279262"/>
    <lineage>
        <taxon>Bacteria</taxon>
        <taxon>Bacillati</taxon>
        <taxon>Actinomycetota</taxon>
        <taxon>Actinomycetes</taxon>
        <taxon>Mycobacteriales</taxon>
        <taxon>Nocardiaceae</taxon>
        <taxon>Nocardia</taxon>
    </lineage>
</organism>
<dbReference type="EMBL" id="QQAZ01000003">
    <property type="protein sequence ID" value="RDI53428.1"/>
    <property type="molecule type" value="Genomic_DNA"/>
</dbReference>
<dbReference type="RefSeq" id="WP_084519002.1">
    <property type="nucleotide sequence ID" value="NZ_QQAZ01000003.1"/>
</dbReference>
<evidence type="ECO:0000256" key="1">
    <source>
        <dbReference type="ARBA" id="ARBA00023002"/>
    </source>
</evidence>
<dbReference type="Proteomes" id="UP000255355">
    <property type="component" value="Unassembled WGS sequence"/>
</dbReference>
<dbReference type="InterPro" id="IPR036291">
    <property type="entry name" value="NAD(P)-bd_dom_sf"/>
</dbReference>
<comment type="catalytic activity">
    <reaction evidence="2">
        <text>D-mannitol 1-phosphate + NAD(+) = beta-D-fructose 6-phosphate + NADH + H(+)</text>
        <dbReference type="Rhea" id="RHEA:19661"/>
        <dbReference type="ChEBI" id="CHEBI:15378"/>
        <dbReference type="ChEBI" id="CHEBI:57540"/>
        <dbReference type="ChEBI" id="CHEBI:57634"/>
        <dbReference type="ChEBI" id="CHEBI:57945"/>
        <dbReference type="ChEBI" id="CHEBI:61381"/>
        <dbReference type="EC" id="1.1.1.17"/>
    </reaction>
</comment>
<dbReference type="InterPro" id="IPR000669">
    <property type="entry name" value="Mannitol_DH"/>
</dbReference>
<dbReference type="Gene3D" id="1.10.1040.10">
    <property type="entry name" value="N-(1-d-carboxylethyl)-l-norvaline Dehydrogenase, domain 2"/>
    <property type="match status" value="1"/>
</dbReference>
<accession>A0A370H9U0</accession>
<dbReference type="Pfam" id="PF08125">
    <property type="entry name" value="Mannitol_dh_C"/>
    <property type="match status" value="1"/>
</dbReference>
<dbReference type="GO" id="GO:0008926">
    <property type="term" value="F:mannitol-1-phosphate 5-dehydrogenase activity"/>
    <property type="evidence" value="ECO:0007669"/>
    <property type="project" value="UniProtKB-EC"/>
</dbReference>
<comment type="caution">
    <text evidence="5">The sequence shown here is derived from an EMBL/GenBank/DDBJ whole genome shotgun (WGS) entry which is preliminary data.</text>
</comment>
<dbReference type="InterPro" id="IPR013328">
    <property type="entry name" value="6PGD_dom2"/>
</dbReference>